<feature type="binding site" evidence="9">
    <location>
        <begin position="214"/>
        <end position="215"/>
    </location>
    <ligand>
        <name>substrate</name>
    </ligand>
</feature>
<evidence type="ECO:0000256" key="7">
    <source>
        <dbReference type="ARBA" id="ARBA00023235"/>
    </source>
</evidence>
<feature type="active site" description="Proton acceptor" evidence="9">
    <location>
        <position position="223"/>
    </location>
</feature>
<feature type="binding site" evidence="9">
    <location>
        <position position="69"/>
    </location>
    <ligand>
        <name>substrate</name>
    </ligand>
</feature>
<feature type="binding site" evidence="9">
    <location>
        <begin position="224"/>
        <end position="225"/>
    </location>
    <ligand>
        <name>substrate</name>
    </ligand>
</feature>
<feature type="binding site" evidence="9">
    <location>
        <position position="49"/>
    </location>
    <ligand>
        <name>substrate</name>
    </ligand>
</feature>
<evidence type="ECO:0000256" key="9">
    <source>
        <dbReference type="HAMAP-Rule" id="MF_00197"/>
    </source>
</evidence>
<dbReference type="PANTHER" id="PTHR31689">
    <property type="entry name" value="DIAMINOPIMELATE EPIMERASE, CHLOROPLASTIC"/>
    <property type="match status" value="1"/>
</dbReference>
<gene>
    <name evidence="9" type="primary">dapF</name>
    <name evidence="11" type="ORF">B1991_16600</name>
</gene>
<dbReference type="GO" id="GO:0005829">
    <property type="term" value="C:cytosol"/>
    <property type="evidence" value="ECO:0007669"/>
    <property type="project" value="TreeGrafter"/>
</dbReference>
<dbReference type="GO" id="GO:0009089">
    <property type="term" value="P:lysine biosynthetic process via diaminopimelate"/>
    <property type="evidence" value="ECO:0007669"/>
    <property type="project" value="UniProtKB-UniRule"/>
</dbReference>
<protein>
    <recommendedName>
        <fullName evidence="3 9">Diaminopimelate epimerase</fullName>
        <shortName evidence="9">DAP epimerase</shortName>
        <ecNumber evidence="3 9">5.1.1.7</ecNumber>
    </recommendedName>
    <alternativeName>
        <fullName evidence="9">PLP-independent amino acid racemase</fullName>
    </alternativeName>
</protein>
<organism evidence="11 12">
    <name type="scientific">Rhodanobacter lindaniclasticus</name>
    <dbReference type="NCBI Taxonomy" id="75310"/>
    <lineage>
        <taxon>Bacteria</taxon>
        <taxon>Pseudomonadati</taxon>
        <taxon>Pseudomonadota</taxon>
        <taxon>Gammaproteobacteria</taxon>
        <taxon>Lysobacterales</taxon>
        <taxon>Rhodanobacteraceae</taxon>
        <taxon>Rhodanobacter</taxon>
    </lineage>
</organism>
<accession>A0A4S3K9X8</accession>
<evidence type="ECO:0000256" key="6">
    <source>
        <dbReference type="ARBA" id="ARBA00023154"/>
    </source>
</evidence>
<dbReference type="InterPro" id="IPR018510">
    <property type="entry name" value="DAP_epimerase_AS"/>
</dbReference>
<dbReference type="Gene3D" id="3.10.310.10">
    <property type="entry name" value="Diaminopimelate Epimerase, Chain A, domain 1"/>
    <property type="match status" value="2"/>
</dbReference>
<dbReference type="UniPathway" id="UPA00034">
    <property type="reaction ID" value="UER00025"/>
</dbReference>
<dbReference type="RefSeq" id="WP_136259808.1">
    <property type="nucleotide sequence ID" value="NZ_MWIO01000066.1"/>
</dbReference>
<evidence type="ECO:0000256" key="1">
    <source>
        <dbReference type="ARBA" id="ARBA00005196"/>
    </source>
</evidence>
<dbReference type="GO" id="GO:0008837">
    <property type="term" value="F:diaminopimelate epimerase activity"/>
    <property type="evidence" value="ECO:0007669"/>
    <property type="project" value="UniProtKB-UniRule"/>
</dbReference>
<evidence type="ECO:0000256" key="4">
    <source>
        <dbReference type="ARBA" id="ARBA00022490"/>
    </source>
</evidence>
<feature type="binding site" evidence="9">
    <location>
        <begin position="79"/>
        <end position="80"/>
    </location>
    <ligand>
        <name>substrate</name>
    </ligand>
</feature>
<keyword evidence="6 9" id="KW-0457">Lysine biosynthesis</keyword>
<feature type="binding site" evidence="9">
    <location>
        <position position="16"/>
    </location>
    <ligand>
        <name>substrate</name>
    </ligand>
</feature>
<keyword evidence="7 9" id="KW-0413">Isomerase</keyword>
<feature type="active site" evidence="10">
    <location>
        <position position="78"/>
    </location>
</feature>
<evidence type="ECO:0000256" key="8">
    <source>
        <dbReference type="ARBA" id="ARBA00051712"/>
    </source>
</evidence>
<proteinExistence type="inferred from homology"/>
<feature type="binding site" evidence="9">
    <location>
        <position position="163"/>
    </location>
    <ligand>
        <name>substrate</name>
    </ligand>
</feature>
<feature type="active site" description="Proton donor" evidence="9">
    <location>
        <position position="78"/>
    </location>
</feature>
<comment type="catalytic activity">
    <reaction evidence="8 9">
        <text>(2S,6S)-2,6-diaminopimelate = meso-2,6-diaminopimelate</text>
        <dbReference type="Rhea" id="RHEA:15393"/>
        <dbReference type="ChEBI" id="CHEBI:57609"/>
        <dbReference type="ChEBI" id="CHEBI:57791"/>
        <dbReference type="EC" id="5.1.1.7"/>
    </reaction>
</comment>
<dbReference type="FunFam" id="3.10.310.10:FF:000001">
    <property type="entry name" value="Diaminopimelate epimerase"/>
    <property type="match status" value="1"/>
</dbReference>
<comment type="function">
    <text evidence="9">Catalyzes the stereoinversion of LL-2,6-diaminopimelate (L,L-DAP) to meso-diaminopimelate (meso-DAP), a precursor of L-lysine and an essential component of the bacterial peptidoglycan.</text>
</comment>
<name>A0A4S3K9X8_9GAMM</name>
<dbReference type="Proteomes" id="UP000306317">
    <property type="component" value="Unassembled WGS sequence"/>
</dbReference>
<evidence type="ECO:0000313" key="12">
    <source>
        <dbReference type="Proteomes" id="UP000306317"/>
    </source>
</evidence>
<dbReference type="EC" id="5.1.1.7" evidence="3 9"/>
<keyword evidence="5 9" id="KW-0028">Amino-acid biosynthesis</keyword>
<dbReference type="OrthoDB" id="9805408at2"/>
<evidence type="ECO:0000256" key="10">
    <source>
        <dbReference type="PROSITE-ProRule" id="PRU10125"/>
    </source>
</evidence>
<comment type="similarity">
    <text evidence="2 9">Belongs to the diaminopimelate epimerase family.</text>
</comment>
<feature type="site" description="Could be important to modulate the pK values of the two catalytic cysteine residues" evidence="9">
    <location>
        <position position="214"/>
    </location>
</feature>
<dbReference type="AlphaFoldDB" id="A0A4S3K9X8"/>
<comment type="caution">
    <text evidence="11">The sequence shown here is derived from an EMBL/GenBank/DDBJ whole genome shotgun (WGS) entry which is preliminary data.</text>
</comment>
<dbReference type="NCBIfam" id="TIGR00652">
    <property type="entry name" value="DapF"/>
    <property type="match status" value="1"/>
</dbReference>
<feature type="binding site" evidence="9">
    <location>
        <position position="196"/>
    </location>
    <ligand>
        <name>substrate</name>
    </ligand>
</feature>
<dbReference type="PANTHER" id="PTHR31689:SF0">
    <property type="entry name" value="DIAMINOPIMELATE EPIMERASE"/>
    <property type="match status" value="1"/>
</dbReference>
<dbReference type="PROSITE" id="PS01326">
    <property type="entry name" value="DAP_EPIMERASE"/>
    <property type="match status" value="1"/>
</dbReference>
<comment type="pathway">
    <text evidence="1 9">Amino-acid biosynthesis; L-lysine biosynthesis via DAP pathway; DL-2,6-diaminopimelate from LL-2,6-diaminopimelate: step 1/1.</text>
</comment>
<keyword evidence="12" id="KW-1185">Reference proteome</keyword>
<dbReference type="EMBL" id="MWIO01000066">
    <property type="protein sequence ID" value="THD05106.1"/>
    <property type="molecule type" value="Genomic_DNA"/>
</dbReference>
<keyword evidence="4 9" id="KW-0963">Cytoplasm</keyword>
<comment type="subunit">
    <text evidence="9">Homodimer.</text>
</comment>
<evidence type="ECO:0000256" key="2">
    <source>
        <dbReference type="ARBA" id="ARBA00010219"/>
    </source>
</evidence>
<evidence type="ECO:0000256" key="3">
    <source>
        <dbReference type="ARBA" id="ARBA00013080"/>
    </source>
</evidence>
<dbReference type="Pfam" id="PF01678">
    <property type="entry name" value="DAP_epimerase"/>
    <property type="match status" value="2"/>
</dbReference>
<feature type="site" description="Important for dimerization" evidence="9">
    <location>
        <position position="274"/>
    </location>
</feature>
<evidence type="ECO:0000256" key="5">
    <source>
        <dbReference type="ARBA" id="ARBA00022605"/>
    </source>
</evidence>
<dbReference type="SUPFAM" id="SSF54506">
    <property type="entry name" value="Diaminopimelate epimerase-like"/>
    <property type="match status" value="1"/>
</dbReference>
<reference evidence="11 12" key="1">
    <citation type="submission" date="2017-02" db="EMBL/GenBank/DDBJ databases">
        <title>Whole genome sequencing of Rhodanobacter lindaniclasticus DSM 17932.</title>
        <authorList>
            <person name="Kumar S."/>
            <person name="Patil P."/>
            <person name="Patil P.B."/>
        </authorList>
    </citation>
    <scope>NUCLEOTIDE SEQUENCE [LARGE SCALE GENOMIC DNA]</scope>
    <source>
        <strain evidence="11 12">DSM 17932</strain>
    </source>
</reference>
<dbReference type="InterPro" id="IPR001653">
    <property type="entry name" value="DAP_epimerase_DapF"/>
</dbReference>
<sequence length="289" mass="30488">MASAPLRFSKMHGSGNDFVVLDCRQQAFALDAAQIRALGDRHTGVGFDQLLSVEPARDPSCAFYYGIWNADGSPSGQCGNGVRCVAAWLHRAGALALDQAVRIESPSGPVTVRVLAADQVTVDMGEPIFEPARIPFAADTVAAHYPIEVGDAALDIGAVSMGNPHAVVAVDDLADSALERLGPLLTTHARFAEGANAGFVQRLDRGHLRLRVHERGAGWTRACGTGACAAMAVLHHRGEVDDRVTVALPGGNLRIDWAGAGHALWMTGPATFVFEGEWPISRVEPSLAG</sequence>
<evidence type="ECO:0000313" key="11">
    <source>
        <dbReference type="EMBL" id="THD05106.1"/>
    </source>
</evidence>
<dbReference type="HAMAP" id="MF_00197">
    <property type="entry name" value="DAP_epimerase"/>
    <property type="match status" value="1"/>
</dbReference>
<feature type="site" description="Could be important to modulate the pK values of the two catalytic cysteine residues" evidence="9">
    <location>
        <position position="165"/>
    </location>
</feature>
<comment type="subcellular location">
    <subcellularLocation>
        <location evidence="9">Cytoplasm</location>
    </subcellularLocation>
</comment>